<accession>A0A8J5SWJ8</accession>
<gene>
    <name evidence="2" type="ORF">GUJ93_ZPchr0014g46906</name>
</gene>
<dbReference type="EMBL" id="JAAALK010000086">
    <property type="protein sequence ID" value="KAG8082085.1"/>
    <property type="molecule type" value="Genomic_DNA"/>
</dbReference>
<evidence type="ECO:0000313" key="2">
    <source>
        <dbReference type="EMBL" id="KAG8082085.1"/>
    </source>
</evidence>
<reference evidence="2" key="2">
    <citation type="submission" date="2021-02" db="EMBL/GenBank/DDBJ databases">
        <authorList>
            <person name="Kimball J.A."/>
            <person name="Haas M.W."/>
            <person name="Macchietto M."/>
            <person name="Kono T."/>
            <person name="Duquette J."/>
            <person name="Shao M."/>
        </authorList>
    </citation>
    <scope>NUCLEOTIDE SEQUENCE</scope>
    <source>
        <tissue evidence="2">Fresh leaf tissue</tissue>
    </source>
</reference>
<keyword evidence="3" id="KW-1185">Reference proteome</keyword>
<sequence>MSEFSPGVVRVLAFYRFMPYGNPLSRREAPAPAGAGLSSRSPLAPSLSPPLEPQLLDQPRLPARRPYRAGAEFLGCNASLQEETFSLTGSTKGPGSREECVPNSVYQRDIPRLPVEPLPSKSLDM</sequence>
<dbReference type="Proteomes" id="UP000729402">
    <property type="component" value="Unassembled WGS sequence"/>
</dbReference>
<comment type="caution">
    <text evidence="2">The sequence shown here is derived from an EMBL/GenBank/DDBJ whole genome shotgun (WGS) entry which is preliminary data.</text>
</comment>
<organism evidence="2 3">
    <name type="scientific">Zizania palustris</name>
    <name type="common">Northern wild rice</name>
    <dbReference type="NCBI Taxonomy" id="103762"/>
    <lineage>
        <taxon>Eukaryota</taxon>
        <taxon>Viridiplantae</taxon>
        <taxon>Streptophyta</taxon>
        <taxon>Embryophyta</taxon>
        <taxon>Tracheophyta</taxon>
        <taxon>Spermatophyta</taxon>
        <taxon>Magnoliopsida</taxon>
        <taxon>Liliopsida</taxon>
        <taxon>Poales</taxon>
        <taxon>Poaceae</taxon>
        <taxon>BOP clade</taxon>
        <taxon>Oryzoideae</taxon>
        <taxon>Oryzeae</taxon>
        <taxon>Zizaniinae</taxon>
        <taxon>Zizania</taxon>
    </lineage>
</organism>
<evidence type="ECO:0000256" key="1">
    <source>
        <dbReference type="SAM" id="MobiDB-lite"/>
    </source>
</evidence>
<feature type="compositionally biased region" description="Low complexity" evidence="1">
    <location>
        <begin position="37"/>
        <end position="46"/>
    </location>
</feature>
<protein>
    <submittedName>
        <fullName evidence="2">Uncharacterized protein</fullName>
    </submittedName>
</protein>
<reference evidence="2" key="1">
    <citation type="journal article" date="2021" name="bioRxiv">
        <title>Whole Genome Assembly and Annotation of Northern Wild Rice, Zizania palustris L., Supports a Whole Genome Duplication in the Zizania Genus.</title>
        <authorList>
            <person name="Haas M."/>
            <person name="Kono T."/>
            <person name="Macchietto M."/>
            <person name="Millas R."/>
            <person name="McGilp L."/>
            <person name="Shao M."/>
            <person name="Duquette J."/>
            <person name="Hirsch C.N."/>
            <person name="Kimball J."/>
        </authorList>
    </citation>
    <scope>NUCLEOTIDE SEQUENCE</scope>
    <source>
        <tissue evidence="2">Fresh leaf tissue</tissue>
    </source>
</reference>
<name>A0A8J5SWJ8_ZIZPA</name>
<evidence type="ECO:0000313" key="3">
    <source>
        <dbReference type="Proteomes" id="UP000729402"/>
    </source>
</evidence>
<proteinExistence type="predicted"/>
<feature type="region of interest" description="Disordered" evidence="1">
    <location>
        <begin position="25"/>
        <end position="62"/>
    </location>
</feature>
<dbReference type="AlphaFoldDB" id="A0A8J5SWJ8"/>